<organism evidence="5 6">
    <name type="scientific">Strongylus vulgaris</name>
    <name type="common">Blood worm</name>
    <dbReference type="NCBI Taxonomy" id="40348"/>
    <lineage>
        <taxon>Eukaryota</taxon>
        <taxon>Metazoa</taxon>
        <taxon>Ecdysozoa</taxon>
        <taxon>Nematoda</taxon>
        <taxon>Chromadorea</taxon>
        <taxon>Rhabditida</taxon>
        <taxon>Rhabditina</taxon>
        <taxon>Rhabditomorpha</taxon>
        <taxon>Strongyloidea</taxon>
        <taxon>Strongylidae</taxon>
        <taxon>Strongylus</taxon>
    </lineage>
</organism>
<dbReference type="Proteomes" id="UP000270094">
    <property type="component" value="Unassembled WGS sequence"/>
</dbReference>
<dbReference type="GO" id="GO:0006355">
    <property type="term" value="P:regulation of DNA-templated transcription"/>
    <property type="evidence" value="ECO:0007669"/>
    <property type="project" value="TreeGrafter"/>
</dbReference>
<dbReference type="InterPro" id="IPR001025">
    <property type="entry name" value="BAH_dom"/>
</dbReference>
<dbReference type="AlphaFoldDB" id="A0A3P7IR28"/>
<feature type="domain" description="BAH" evidence="4">
    <location>
        <begin position="43"/>
        <end position="169"/>
    </location>
</feature>
<dbReference type="Pfam" id="PF01426">
    <property type="entry name" value="BAH"/>
    <property type="match status" value="1"/>
</dbReference>
<dbReference type="PANTHER" id="PTHR46147">
    <property type="entry name" value="HISTONE-LYSINE N-METHYLTRANSFERASE ASH1"/>
    <property type="match status" value="1"/>
</dbReference>
<evidence type="ECO:0000256" key="1">
    <source>
        <dbReference type="ARBA" id="ARBA00004123"/>
    </source>
</evidence>
<evidence type="ECO:0000259" key="4">
    <source>
        <dbReference type="PROSITE" id="PS51038"/>
    </source>
</evidence>
<comment type="subcellular location">
    <subcellularLocation>
        <location evidence="1">Nucleus</location>
    </subcellularLocation>
</comment>
<dbReference type="GO" id="GO:0003682">
    <property type="term" value="F:chromatin binding"/>
    <property type="evidence" value="ECO:0007669"/>
    <property type="project" value="InterPro"/>
</dbReference>
<gene>
    <name evidence="5" type="ORF">SVUK_LOCUS1845</name>
</gene>
<dbReference type="PANTHER" id="PTHR46147:SF3">
    <property type="entry name" value="HISTONE-LYSINE N-METHYLTRANSFERASE ASH1"/>
    <property type="match status" value="1"/>
</dbReference>
<feature type="compositionally biased region" description="Basic residues" evidence="3">
    <location>
        <begin position="258"/>
        <end position="267"/>
    </location>
</feature>
<evidence type="ECO:0000256" key="2">
    <source>
        <dbReference type="ARBA" id="ARBA00023242"/>
    </source>
</evidence>
<feature type="region of interest" description="Disordered" evidence="3">
    <location>
        <begin position="248"/>
        <end position="267"/>
    </location>
</feature>
<dbReference type="PROSITE" id="PS51038">
    <property type="entry name" value="BAH"/>
    <property type="match status" value="1"/>
</dbReference>
<reference evidence="5 6" key="1">
    <citation type="submission" date="2018-11" db="EMBL/GenBank/DDBJ databases">
        <authorList>
            <consortium name="Pathogen Informatics"/>
        </authorList>
    </citation>
    <scope>NUCLEOTIDE SEQUENCE [LARGE SCALE GENOMIC DNA]</scope>
</reference>
<evidence type="ECO:0000313" key="6">
    <source>
        <dbReference type="Proteomes" id="UP000270094"/>
    </source>
</evidence>
<keyword evidence="6" id="KW-1185">Reference proteome</keyword>
<evidence type="ECO:0000256" key="3">
    <source>
        <dbReference type="SAM" id="MobiDB-lite"/>
    </source>
</evidence>
<evidence type="ECO:0000313" key="5">
    <source>
        <dbReference type="EMBL" id="VDM66847.1"/>
    </source>
</evidence>
<dbReference type="InterPro" id="IPR043151">
    <property type="entry name" value="BAH_sf"/>
</dbReference>
<dbReference type="SMART" id="SM00439">
    <property type="entry name" value="BAH"/>
    <property type="match status" value="1"/>
</dbReference>
<name>A0A3P7IR28_STRVU</name>
<dbReference type="Gene3D" id="2.30.30.490">
    <property type="match status" value="1"/>
</dbReference>
<dbReference type="GO" id="GO:0005654">
    <property type="term" value="C:nucleoplasm"/>
    <property type="evidence" value="ECO:0007669"/>
    <property type="project" value="TreeGrafter"/>
</dbReference>
<protein>
    <recommendedName>
        <fullName evidence="4">BAH domain-containing protein</fullName>
    </recommendedName>
</protein>
<accession>A0A3P7IR28</accession>
<proteinExistence type="predicted"/>
<dbReference type="OrthoDB" id="422362at2759"/>
<keyword evidence="2" id="KW-0539">Nucleus</keyword>
<dbReference type="EMBL" id="UYYB01003882">
    <property type="protein sequence ID" value="VDM66847.1"/>
    <property type="molecule type" value="Genomic_DNA"/>
</dbReference>
<sequence>MNNRSIQVRLNETVHVKRTAGDDHKKILKKLMDVSEKKKKNGEEEKFEDIPPANNEPLPLEMFHRKDLRVFRVERLFTAPGGHRFIFGFYYARPHETFCDSQRIFHRNEVFATPLYDTLPLDAVVGRCAVLDPSVWCIGRPTVPEFKEADVYLCEYQIDRNQRSFEKIPSKNRYPINTQPYVFRKFDEPITIKRDFTPFIVDPANSPPVKSSAKFEKDALEAAVLKKLKIHNLDAIVGKLCYSERNRVTSSRDGEKKEKRHRKVNAK</sequence>
<dbReference type="GO" id="GO:0042800">
    <property type="term" value="F:histone H3K4 methyltransferase activity"/>
    <property type="evidence" value="ECO:0007669"/>
    <property type="project" value="TreeGrafter"/>
</dbReference>
<feature type="compositionally biased region" description="Basic and acidic residues" evidence="3">
    <location>
        <begin position="248"/>
        <end position="257"/>
    </location>
</feature>